<dbReference type="GO" id="GO:0008270">
    <property type="term" value="F:zinc ion binding"/>
    <property type="evidence" value="ECO:0007669"/>
    <property type="project" value="UniProtKB-KW"/>
</dbReference>
<feature type="compositionally biased region" description="Low complexity" evidence="2">
    <location>
        <begin position="13"/>
        <end position="29"/>
    </location>
</feature>
<dbReference type="RefSeq" id="XP_066800134.1">
    <property type="nucleotide sequence ID" value="XM_066949126.1"/>
</dbReference>
<comment type="caution">
    <text evidence="4">The sequence shown here is derived from an EMBL/GenBank/DDBJ whole genome shotgun (WGS) entry which is preliminary data.</text>
</comment>
<dbReference type="InterPro" id="IPR039258">
    <property type="entry name" value="ZNF511"/>
</dbReference>
<accession>A0AAW0YUD7</accession>
<dbReference type="KEGG" id="kne:92183297"/>
<dbReference type="GeneID" id="92183297"/>
<feature type="compositionally biased region" description="Polar residues" evidence="2">
    <location>
        <begin position="60"/>
        <end position="72"/>
    </location>
</feature>
<feature type="region of interest" description="Disordered" evidence="2">
    <location>
        <begin position="1"/>
        <end position="72"/>
    </location>
</feature>
<dbReference type="EMBL" id="JBCAWK010000012">
    <property type="protein sequence ID" value="KAK8845326.1"/>
    <property type="molecule type" value="Genomic_DNA"/>
</dbReference>
<feature type="compositionally biased region" description="Basic and acidic residues" evidence="2">
    <location>
        <begin position="116"/>
        <end position="128"/>
    </location>
</feature>
<name>A0AAW0YUD7_9TREE</name>
<evidence type="ECO:0000256" key="1">
    <source>
        <dbReference type="PROSITE-ProRule" id="PRU00042"/>
    </source>
</evidence>
<dbReference type="PROSITE" id="PS50157">
    <property type="entry name" value="ZINC_FINGER_C2H2_2"/>
    <property type="match status" value="1"/>
</dbReference>
<feature type="domain" description="C2H2-type" evidence="3">
    <location>
        <begin position="184"/>
        <end position="216"/>
    </location>
</feature>
<gene>
    <name evidence="4" type="ORF">IAR55_006039</name>
</gene>
<evidence type="ECO:0000256" key="2">
    <source>
        <dbReference type="SAM" id="MobiDB-lite"/>
    </source>
</evidence>
<reference evidence="4 5" key="1">
    <citation type="journal article" date="2024" name="bioRxiv">
        <title>Comparative genomics of Cryptococcus and Kwoniella reveals pathogenesis evolution and contrasting karyotype dynamics via intercentromeric recombination or chromosome fusion.</title>
        <authorList>
            <person name="Coelho M.A."/>
            <person name="David-Palma M."/>
            <person name="Shea T."/>
            <person name="Bowers K."/>
            <person name="McGinley-Smith S."/>
            <person name="Mohammad A.W."/>
            <person name="Gnirke A."/>
            <person name="Yurkov A.M."/>
            <person name="Nowrousian M."/>
            <person name="Sun S."/>
            <person name="Cuomo C.A."/>
            <person name="Heitman J."/>
        </authorList>
    </citation>
    <scope>NUCLEOTIDE SEQUENCE [LARGE SCALE GENOMIC DNA]</scope>
    <source>
        <strain evidence="4 5">CBS 13917</strain>
    </source>
</reference>
<keyword evidence="5" id="KW-1185">Reference proteome</keyword>
<dbReference type="Proteomes" id="UP001388673">
    <property type="component" value="Unassembled WGS sequence"/>
</dbReference>
<feature type="region of interest" description="Disordered" evidence="2">
    <location>
        <begin position="100"/>
        <end position="128"/>
    </location>
</feature>
<dbReference type="PANTHER" id="PTHR21354:SF0">
    <property type="entry name" value="ZINC FINGER PROTEIN 511"/>
    <property type="match status" value="1"/>
</dbReference>
<dbReference type="InterPro" id="IPR013087">
    <property type="entry name" value="Znf_C2H2_type"/>
</dbReference>
<keyword evidence="1" id="KW-0479">Metal-binding</keyword>
<organism evidence="4 5">
    <name type="scientific">Kwoniella newhampshirensis</name>
    <dbReference type="NCBI Taxonomy" id="1651941"/>
    <lineage>
        <taxon>Eukaryota</taxon>
        <taxon>Fungi</taxon>
        <taxon>Dikarya</taxon>
        <taxon>Basidiomycota</taxon>
        <taxon>Agaricomycotina</taxon>
        <taxon>Tremellomycetes</taxon>
        <taxon>Tremellales</taxon>
        <taxon>Cryptococcaceae</taxon>
        <taxon>Kwoniella</taxon>
    </lineage>
</organism>
<evidence type="ECO:0000313" key="5">
    <source>
        <dbReference type="Proteomes" id="UP001388673"/>
    </source>
</evidence>
<protein>
    <recommendedName>
        <fullName evidence="3">C2H2-type domain-containing protein</fullName>
    </recommendedName>
</protein>
<dbReference type="PANTHER" id="PTHR21354">
    <property type="entry name" value="ZINC FINGER PROTEIN 511"/>
    <property type="match status" value="1"/>
</dbReference>
<evidence type="ECO:0000313" key="4">
    <source>
        <dbReference type="EMBL" id="KAK8845326.1"/>
    </source>
</evidence>
<keyword evidence="1" id="KW-0862">Zinc</keyword>
<sequence length="331" mass="37203">MSSSQLRTKRPRSISSSSISSAPSLASTSTDDKSESDFDSQPIKYHRAPSPTHKPYSCTLPPTCSQPGTSTSYTTEAQLARHQDTFHRWICRVPIRDREGENRLRNNQKGLSPKGKGKEEADTGKEAEKSMMVLVPEGFVGGRGHRRWKECLKVFPDERLLDLHYTETHDPIARERGANGEKIFQCFLLPGQCGKNFLDPKRRRRHMIDKHKYPRQYFFAITNHGLNDIVRQDGLAISLIRPRKEFSSQAAQAPKLMEEARTSDQSATVGQVIPALDEMDTNNPPIAIAKAPDVDMDDLVTQMASSLTFVPRGVRKAAKAKQKEKMELVTD</sequence>
<proteinExistence type="predicted"/>
<evidence type="ECO:0000259" key="3">
    <source>
        <dbReference type="PROSITE" id="PS50157"/>
    </source>
</evidence>
<dbReference type="AlphaFoldDB" id="A0AAW0YUD7"/>
<keyword evidence="1" id="KW-0863">Zinc-finger</keyword>